<feature type="chain" id="PRO_5012865146" evidence="1">
    <location>
        <begin position="26"/>
        <end position="237"/>
    </location>
</feature>
<keyword evidence="1" id="KW-0732">Signal</keyword>
<dbReference type="Gene3D" id="3.30.110.170">
    <property type="entry name" value="Protein of unknown function (DUF541), domain 1"/>
    <property type="match status" value="1"/>
</dbReference>
<name>A0A1R4H091_9GAMM</name>
<keyword evidence="3" id="KW-1185">Reference proteome</keyword>
<accession>A0A1R4H091</accession>
<dbReference type="InterPro" id="IPR007497">
    <property type="entry name" value="SIMPL/DUF541"/>
</dbReference>
<dbReference type="GO" id="GO:0006974">
    <property type="term" value="P:DNA damage response"/>
    <property type="evidence" value="ECO:0007669"/>
    <property type="project" value="TreeGrafter"/>
</dbReference>
<dbReference type="Proteomes" id="UP000195667">
    <property type="component" value="Unassembled WGS sequence"/>
</dbReference>
<gene>
    <name evidence="2" type="ORF">CRENPOLYSF1_1140037</name>
</gene>
<protein>
    <submittedName>
        <fullName evidence="2">26 kDa periplasmic immunogenic protein</fullName>
    </submittedName>
</protein>
<dbReference type="PANTHER" id="PTHR34387">
    <property type="entry name" value="SLR1258 PROTEIN"/>
    <property type="match status" value="1"/>
</dbReference>
<dbReference type="InterPro" id="IPR052022">
    <property type="entry name" value="26kDa_periplasmic_antigen"/>
</dbReference>
<dbReference type="EMBL" id="FUKI01000018">
    <property type="protein sequence ID" value="SJM89624.1"/>
    <property type="molecule type" value="Genomic_DNA"/>
</dbReference>
<sequence length="237" mass="25110">MITHQSLRLFVAVFIGASLMSVAHAEGFEHRPSSIHVNGQGKVSVRPDKADVSLAIEVHTKTAKAAREQAAKAMQTLVDAVQSMGVAEKDVQTSYVALSPEYGNDSKIIGYQLTNQVLVCVRDVNKAGVVIDAAVQAGGNAARVQGLNFSVDNSTAALIQAREKAYQDAHAKAQQYAKLAGVKLGKAMHISEGSGISPTAIPYVNLDLELKSSSRPTPVQVGEQDVTVSVEVIFSVE</sequence>
<proteinExistence type="predicted"/>
<dbReference type="AlphaFoldDB" id="A0A1R4H091"/>
<evidence type="ECO:0000313" key="2">
    <source>
        <dbReference type="EMBL" id="SJM89624.1"/>
    </source>
</evidence>
<dbReference type="PANTHER" id="PTHR34387:SF1">
    <property type="entry name" value="PERIPLASMIC IMMUNOGENIC PROTEIN"/>
    <property type="match status" value="1"/>
</dbReference>
<dbReference type="Pfam" id="PF04402">
    <property type="entry name" value="SIMPL"/>
    <property type="match status" value="1"/>
</dbReference>
<feature type="signal peptide" evidence="1">
    <location>
        <begin position="1"/>
        <end position="25"/>
    </location>
</feature>
<dbReference type="Gene3D" id="3.30.70.2970">
    <property type="entry name" value="Protein of unknown function (DUF541), domain 2"/>
    <property type="match status" value="1"/>
</dbReference>
<dbReference type="OrthoDB" id="9813144at2"/>
<evidence type="ECO:0000313" key="3">
    <source>
        <dbReference type="Proteomes" id="UP000195667"/>
    </source>
</evidence>
<reference evidence="3" key="1">
    <citation type="submission" date="2017-02" db="EMBL/GenBank/DDBJ databases">
        <authorList>
            <person name="Daims H."/>
        </authorList>
    </citation>
    <scope>NUCLEOTIDE SEQUENCE [LARGE SCALE GENOMIC DNA]</scope>
</reference>
<organism evidence="2 3">
    <name type="scientific">Crenothrix polyspora</name>
    <dbReference type="NCBI Taxonomy" id="360316"/>
    <lineage>
        <taxon>Bacteria</taxon>
        <taxon>Pseudomonadati</taxon>
        <taxon>Pseudomonadota</taxon>
        <taxon>Gammaproteobacteria</taxon>
        <taxon>Methylococcales</taxon>
        <taxon>Crenotrichaceae</taxon>
        <taxon>Crenothrix</taxon>
    </lineage>
</organism>
<evidence type="ECO:0000256" key="1">
    <source>
        <dbReference type="SAM" id="SignalP"/>
    </source>
</evidence>